<reference evidence="2" key="1">
    <citation type="journal article" date="2019" name="Sci. Rep.">
        <title>Draft genome of Tanacetum cinerariifolium, the natural source of mosquito coil.</title>
        <authorList>
            <person name="Yamashiro T."/>
            <person name="Shiraishi A."/>
            <person name="Satake H."/>
            <person name="Nakayama K."/>
        </authorList>
    </citation>
    <scope>NUCLEOTIDE SEQUENCE</scope>
</reference>
<comment type="caution">
    <text evidence="2">The sequence shown here is derived from an EMBL/GenBank/DDBJ whole genome shotgun (WGS) entry which is preliminary data.</text>
</comment>
<evidence type="ECO:0008006" key="3">
    <source>
        <dbReference type="Google" id="ProtNLM"/>
    </source>
</evidence>
<name>A0A699RJR2_TANCI</name>
<accession>A0A699RJR2</accession>
<protein>
    <recommendedName>
        <fullName evidence="3">Integrase, catalytic region, zinc finger, CCHC-type, peptidase aspartic, catalytic</fullName>
    </recommendedName>
</protein>
<evidence type="ECO:0000256" key="1">
    <source>
        <dbReference type="SAM" id="MobiDB-lite"/>
    </source>
</evidence>
<dbReference type="EMBL" id="BKCJ011103012">
    <property type="protein sequence ID" value="GFC86023.1"/>
    <property type="molecule type" value="Genomic_DNA"/>
</dbReference>
<proteinExistence type="predicted"/>
<feature type="region of interest" description="Disordered" evidence="1">
    <location>
        <begin position="76"/>
        <end position="123"/>
    </location>
</feature>
<organism evidence="2">
    <name type="scientific">Tanacetum cinerariifolium</name>
    <name type="common">Dalmatian daisy</name>
    <name type="synonym">Chrysanthemum cinerariifolium</name>
    <dbReference type="NCBI Taxonomy" id="118510"/>
    <lineage>
        <taxon>Eukaryota</taxon>
        <taxon>Viridiplantae</taxon>
        <taxon>Streptophyta</taxon>
        <taxon>Embryophyta</taxon>
        <taxon>Tracheophyta</taxon>
        <taxon>Spermatophyta</taxon>
        <taxon>Magnoliopsida</taxon>
        <taxon>eudicotyledons</taxon>
        <taxon>Gunneridae</taxon>
        <taxon>Pentapetalae</taxon>
        <taxon>asterids</taxon>
        <taxon>campanulids</taxon>
        <taxon>Asterales</taxon>
        <taxon>Asteraceae</taxon>
        <taxon>Asteroideae</taxon>
        <taxon>Anthemideae</taxon>
        <taxon>Anthemidinae</taxon>
        <taxon>Tanacetum</taxon>
    </lineage>
</organism>
<dbReference type="AlphaFoldDB" id="A0A699RJR2"/>
<feature type="compositionally biased region" description="Polar residues" evidence="1">
    <location>
        <begin position="76"/>
        <end position="88"/>
    </location>
</feature>
<feature type="region of interest" description="Disordered" evidence="1">
    <location>
        <begin position="1"/>
        <end position="28"/>
    </location>
</feature>
<feature type="compositionally biased region" description="Polar residues" evidence="1">
    <location>
        <begin position="108"/>
        <end position="118"/>
    </location>
</feature>
<sequence>VGETRDLSKPVTSNSIPTPQESKVMKNDKVIAPVTFRINPFKPSREEKYVPNKVRASVRTNPITVLQPPVITKKVVNSDSNGLSSTGVDSAAKTRRPQPRSNTKNDRVLSTSKSSCSKNKGVEVEEHSRNLLLSKNKKHMSSECNNVKLATQNVKCKVVCAMCKQCLISVNHDACLLNYVDDMNSHCKNQ</sequence>
<evidence type="ECO:0000313" key="2">
    <source>
        <dbReference type="EMBL" id="GFC86023.1"/>
    </source>
</evidence>
<gene>
    <name evidence="2" type="ORF">Tci_857993</name>
</gene>
<feature type="compositionally biased region" description="Polar residues" evidence="1">
    <location>
        <begin position="10"/>
        <end position="21"/>
    </location>
</feature>
<feature type="non-terminal residue" evidence="2">
    <location>
        <position position="1"/>
    </location>
</feature>